<keyword evidence="2" id="KW-1185">Reference proteome</keyword>
<evidence type="ECO:0000313" key="2">
    <source>
        <dbReference type="Proteomes" id="UP000000657"/>
    </source>
</evidence>
<protein>
    <submittedName>
        <fullName evidence="1">Uncharacterized protein</fullName>
    </submittedName>
</protein>
<accession>Q0RQJ7</accession>
<sequence>MRCEVRPDASRSVSRGLRGWEPDTYRAVNRVRVVGRHRWSDGRLADRRGGLAVASPTRTGGSPAAGWCVRRSARGRLGDDNK</sequence>
<evidence type="ECO:0000313" key="1">
    <source>
        <dbReference type="EMBL" id="CAJ60177.1"/>
    </source>
</evidence>
<dbReference type="HOGENOM" id="CLU_2553293_0_0_11"/>
<dbReference type="EMBL" id="CT573213">
    <property type="protein sequence ID" value="CAJ60177.1"/>
    <property type="molecule type" value="Genomic_DNA"/>
</dbReference>
<gene>
    <name evidence="1" type="ordered locus">FRAAL1521</name>
</gene>
<name>Q0RQJ7_FRAAA</name>
<reference evidence="1 2" key="1">
    <citation type="journal article" date="2007" name="Genome Res.">
        <title>Genome characteristics of facultatively symbiotic Frankia sp. strains reflect host range and host plant biogeography.</title>
        <authorList>
            <person name="Normand P."/>
            <person name="Lapierre P."/>
            <person name="Tisa L.S."/>
            <person name="Gogarten J.P."/>
            <person name="Alloisio N."/>
            <person name="Bagnarol E."/>
            <person name="Bassi C.A."/>
            <person name="Berry A.M."/>
            <person name="Bickhart D.M."/>
            <person name="Choisne N."/>
            <person name="Couloux A."/>
            <person name="Cournoyer B."/>
            <person name="Cruveiller S."/>
            <person name="Daubin V."/>
            <person name="Demange N."/>
            <person name="Francino M.P."/>
            <person name="Goltsman E."/>
            <person name="Huang Y."/>
            <person name="Kopp O.R."/>
            <person name="Labarre L."/>
            <person name="Lapidus A."/>
            <person name="Lavire C."/>
            <person name="Marechal J."/>
            <person name="Martinez M."/>
            <person name="Mastronunzio J.E."/>
            <person name="Mullin B.C."/>
            <person name="Niemann J."/>
            <person name="Pujic P."/>
            <person name="Rawnsley T."/>
            <person name="Rouy Z."/>
            <person name="Schenowitz C."/>
            <person name="Sellstedt A."/>
            <person name="Tavares F."/>
            <person name="Tomkins J.P."/>
            <person name="Vallenet D."/>
            <person name="Valverde C."/>
            <person name="Wall L.G."/>
            <person name="Wang Y."/>
            <person name="Medigue C."/>
            <person name="Benson D.R."/>
        </authorList>
    </citation>
    <scope>NUCLEOTIDE SEQUENCE [LARGE SCALE GENOMIC DNA]</scope>
    <source>
        <strain evidence="2">DSM 45986 / CECT 9034 / ACN14a</strain>
    </source>
</reference>
<dbReference type="KEGG" id="fal:FRAAL1521"/>
<dbReference type="AlphaFoldDB" id="Q0RQJ7"/>
<dbReference type="Proteomes" id="UP000000657">
    <property type="component" value="Chromosome"/>
</dbReference>
<organism evidence="1 2">
    <name type="scientific">Frankia alni (strain DSM 45986 / CECT 9034 / ACN14a)</name>
    <dbReference type="NCBI Taxonomy" id="326424"/>
    <lineage>
        <taxon>Bacteria</taxon>
        <taxon>Bacillati</taxon>
        <taxon>Actinomycetota</taxon>
        <taxon>Actinomycetes</taxon>
        <taxon>Frankiales</taxon>
        <taxon>Frankiaceae</taxon>
        <taxon>Frankia</taxon>
    </lineage>
</organism>
<proteinExistence type="predicted"/>